<dbReference type="Proteomes" id="UP000008177">
    <property type="component" value="Unplaced contigs"/>
</dbReference>
<dbReference type="EMBL" id="FQ790358">
    <property type="protein sequence ID" value="CCD56058.1"/>
    <property type="molecule type" value="Genomic_DNA"/>
</dbReference>
<reference evidence="3" key="1">
    <citation type="journal article" date="2011" name="PLoS Genet.">
        <title>Genomic analysis of the necrotrophic fungal pathogens Sclerotinia sclerotiorum and Botrytis cinerea.</title>
        <authorList>
            <person name="Amselem J."/>
            <person name="Cuomo C.A."/>
            <person name="van Kan J.A."/>
            <person name="Viaud M."/>
            <person name="Benito E.P."/>
            <person name="Couloux A."/>
            <person name="Coutinho P.M."/>
            <person name="de Vries R.P."/>
            <person name="Dyer P.S."/>
            <person name="Fillinger S."/>
            <person name="Fournier E."/>
            <person name="Gout L."/>
            <person name="Hahn M."/>
            <person name="Kohn L."/>
            <person name="Lapalu N."/>
            <person name="Plummer K.M."/>
            <person name="Pradier J.M."/>
            <person name="Quevillon E."/>
            <person name="Sharon A."/>
            <person name="Simon A."/>
            <person name="ten Have A."/>
            <person name="Tudzynski B."/>
            <person name="Tudzynski P."/>
            <person name="Wincker P."/>
            <person name="Andrew M."/>
            <person name="Anthouard V."/>
            <person name="Beever R.E."/>
            <person name="Beffa R."/>
            <person name="Benoit I."/>
            <person name="Bouzid O."/>
            <person name="Brault B."/>
            <person name="Chen Z."/>
            <person name="Choquer M."/>
            <person name="Collemare J."/>
            <person name="Cotton P."/>
            <person name="Danchin E.G."/>
            <person name="Da Silva C."/>
            <person name="Gautier A."/>
            <person name="Giraud C."/>
            <person name="Giraud T."/>
            <person name="Gonzalez C."/>
            <person name="Grossetete S."/>
            <person name="Guldener U."/>
            <person name="Henrissat B."/>
            <person name="Howlett B.J."/>
            <person name="Kodira C."/>
            <person name="Kretschmer M."/>
            <person name="Lappartient A."/>
            <person name="Leroch M."/>
            <person name="Levis C."/>
            <person name="Mauceli E."/>
            <person name="Neuveglise C."/>
            <person name="Oeser B."/>
            <person name="Pearson M."/>
            <person name="Poulain J."/>
            <person name="Poussereau N."/>
            <person name="Quesneville H."/>
            <person name="Rascle C."/>
            <person name="Schumacher J."/>
            <person name="Segurens B."/>
            <person name="Sexton A."/>
            <person name="Silva E."/>
            <person name="Sirven C."/>
            <person name="Soanes D.M."/>
            <person name="Talbot N.J."/>
            <person name="Templeton M."/>
            <person name="Yandava C."/>
            <person name="Yarden O."/>
            <person name="Zeng Q."/>
            <person name="Rollins J.A."/>
            <person name="Lebrun M.H."/>
            <person name="Dickman M."/>
        </authorList>
    </citation>
    <scope>NUCLEOTIDE SEQUENCE [LARGE SCALE GENOMIC DNA]</scope>
    <source>
        <strain evidence="3">T4</strain>
    </source>
</reference>
<feature type="domain" description="DUF7918" evidence="1">
    <location>
        <begin position="24"/>
        <end position="165"/>
    </location>
</feature>
<dbReference type="InterPro" id="IPR057678">
    <property type="entry name" value="DUF7918"/>
</dbReference>
<dbReference type="AlphaFoldDB" id="G2YWR0"/>
<evidence type="ECO:0000313" key="3">
    <source>
        <dbReference type="Proteomes" id="UP000008177"/>
    </source>
</evidence>
<proteinExistence type="predicted"/>
<evidence type="ECO:0000259" key="1">
    <source>
        <dbReference type="Pfam" id="PF25534"/>
    </source>
</evidence>
<accession>G2YWR0</accession>
<name>G2YWR0_BOTF4</name>
<dbReference type="OrthoDB" id="3513418at2759"/>
<dbReference type="Pfam" id="PF25534">
    <property type="entry name" value="DUF7918"/>
    <property type="match status" value="1"/>
</dbReference>
<gene>
    <name evidence="2" type="ORF">BofuT4_P151900.1</name>
</gene>
<dbReference type="HOGENOM" id="CLU_924365_0_0_1"/>
<evidence type="ECO:0000313" key="2">
    <source>
        <dbReference type="EMBL" id="CCD56058.1"/>
    </source>
</evidence>
<organism evidence="2 3">
    <name type="scientific">Botryotinia fuckeliana (strain T4)</name>
    <name type="common">Noble rot fungus</name>
    <name type="synonym">Botrytis cinerea</name>
    <dbReference type="NCBI Taxonomy" id="999810"/>
    <lineage>
        <taxon>Eukaryota</taxon>
        <taxon>Fungi</taxon>
        <taxon>Dikarya</taxon>
        <taxon>Ascomycota</taxon>
        <taxon>Pezizomycotina</taxon>
        <taxon>Leotiomycetes</taxon>
        <taxon>Helotiales</taxon>
        <taxon>Sclerotiniaceae</taxon>
        <taxon>Botrytis</taxon>
    </lineage>
</organism>
<sequence>MAILNTTQGEVEVRIKRYPDNTYYDEYIKVERKELASDTMRTRYIVAEPDTIYYIEVTLEAGFDFGEYELISANLYFSDQVNHISATYFQNPEGPRKIRESMVQMIQYADVEVDGEKVHGARFAFRGIEIDENLSDETDIMGIHPDSLVKFSVRLFFYKEETVTLSDDEYDKAAMEFRKDLLNFQRISSAFRSQDEVIHPAVIQPNVRNLWDAKRVDKDSYKKRGINSAVGFSGGEKQPNVPSRDSMYTKARFLEPKMPKRVTTKFTTALGSGTFEYHCRAAEFLELAGIIKYPPPLHCYS</sequence>
<protein>
    <recommendedName>
        <fullName evidence="1">DUF7918 domain-containing protein</fullName>
    </recommendedName>
</protein>
<dbReference type="InParanoid" id="G2YWR0"/>